<gene>
    <name evidence="2" type="ORF">E5P55_00070</name>
</gene>
<name>A0A7T0BRA5_9BACT</name>
<proteinExistence type="predicted"/>
<dbReference type="Gene3D" id="3.40.50.720">
    <property type="entry name" value="NAD(P)-binding Rossmann-like Domain"/>
    <property type="match status" value="1"/>
</dbReference>
<dbReference type="SUPFAM" id="SSF51735">
    <property type="entry name" value="NAD(P)-binding Rossmann-fold domains"/>
    <property type="match status" value="1"/>
</dbReference>
<evidence type="ECO:0000313" key="3">
    <source>
        <dbReference type="Proteomes" id="UP000594451"/>
    </source>
</evidence>
<sequence>MRNSNFIFIPGMYGMVGSSLYRYLTKKNKYFLHSRHVDFLNKSLLHDILKTTKIEKVFLCAAKVGGIEANSKYPLTFLNKNIVLIQNLIHELYNNNCNNLIYFGSSCIFPKKAPQPMKEIYLFKGLLEPTNEAYSLAKLIGLKLCEYYKKQLGVDYNTVIPSSLFGRGDNYNLKFAHVIPSVLKKIYVHKISNLNSFYV</sequence>
<dbReference type="Gene3D" id="3.90.25.10">
    <property type="entry name" value="UDP-galactose 4-epimerase, domain 1"/>
    <property type="match status" value="1"/>
</dbReference>
<dbReference type="EMBL" id="CP039370">
    <property type="protein sequence ID" value="QPJ58399.1"/>
    <property type="molecule type" value="Genomic_DNA"/>
</dbReference>
<evidence type="ECO:0000259" key="1">
    <source>
        <dbReference type="Pfam" id="PF01370"/>
    </source>
</evidence>
<dbReference type="AlphaFoldDB" id="A0A7T0BRA5"/>
<dbReference type="InterPro" id="IPR001509">
    <property type="entry name" value="Epimerase_deHydtase"/>
</dbReference>
<dbReference type="InterPro" id="IPR036291">
    <property type="entry name" value="NAD(P)-bd_dom_sf"/>
</dbReference>
<dbReference type="GO" id="GO:0050577">
    <property type="term" value="F:GDP-L-fucose synthase activity"/>
    <property type="evidence" value="ECO:0007669"/>
    <property type="project" value="TreeGrafter"/>
</dbReference>
<accession>A0A7T0BRA5</accession>
<organism evidence="2 3">
    <name type="scientific">Candidatus Pinguicoccus supinus</name>
    <dbReference type="NCBI Taxonomy" id="2529394"/>
    <lineage>
        <taxon>Bacteria</taxon>
        <taxon>Pseudomonadati</taxon>
        <taxon>Verrucomicrobiota</taxon>
        <taxon>Candidatus Pinguicoccus</taxon>
    </lineage>
</organism>
<evidence type="ECO:0000313" key="2">
    <source>
        <dbReference type="EMBL" id="QPJ58399.1"/>
    </source>
</evidence>
<reference evidence="2 3" key="1">
    <citation type="journal article" date="2020" name="Sci. Rep.">
        <title>Morphology, ultrastructure, genomics, and phylogeny of Euplotes vanleeuwenhoeki sp. nov. and its ultra-reduced endosymbiont Candidatus Pinguicoccus supinus sp. nov.</title>
        <authorList>
            <person name="Serra V."/>
            <person name="Gammuto L."/>
            <person name="Nitla V."/>
            <person name="Castelli M."/>
            <person name="Lanzoni O."/>
            <person name="Sassera D."/>
            <person name="Bandi C."/>
            <person name="Sandeep B.V."/>
            <person name="Verni F."/>
            <person name="Modeo L."/>
            <person name="Petroni G."/>
        </authorList>
    </citation>
    <scope>NUCLEOTIDE SEQUENCE [LARGE SCALE GENOMIC DNA]</scope>
    <source>
        <strain evidence="2 3">KKR18_Esm</strain>
    </source>
</reference>
<keyword evidence="3" id="KW-1185">Reference proteome</keyword>
<dbReference type="Proteomes" id="UP000594451">
    <property type="component" value="Chromosome"/>
</dbReference>
<protein>
    <submittedName>
        <fullName evidence="2">NAD-dependent epimerase/dehydratase family protein</fullName>
    </submittedName>
</protein>
<dbReference type="KEGG" id="psup:E5P55_00070"/>
<dbReference type="Pfam" id="PF01370">
    <property type="entry name" value="Epimerase"/>
    <property type="match status" value="1"/>
</dbReference>
<dbReference type="PANTHER" id="PTHR43238">
    <property type="entry name" value="GDP-L-FUCOSE SYNTHASE"/>
    <property type="match status" value="1"/>
</dbReference>
<dbReference type="PANTHER" id="PTHR43238:SF1">
    <property type="entry name" value="GDP-L-FUCOSE SYNTHASE"/>
    <property type="match status" value="1"/>
</dbReference>
<feature type="domain" description="NAD-dependent epimerase/dehydratase" evidence="1">
    <location>
        <begin position="7"/>
        <end position="189"/>
    </location>
</feature>